<name>A0A7C8UJI0_ORBOL</name>
<reference evidence="1 2" key="1">
    <citation type="submission" date="2019-06" db="EMBL/GenBank/DDBJ databases">
        <authorList>
            <person name="Palmer J.M."/>
        </authorList>
    </citation>
    <scope>NUCLEOTIDE SEQUENCE [LARGE SCALE GENOMIC DNA]</scope>
    <source>
        <strain evidence="1 2">TWF106</strain>
    </source>
</reference>
<protein>
    <recommendedName>
        <fullName evidence="3">Anaphase-promoting complex subunit 4 WD40 domain-containing protein</fullName>
    </recommendedName>
</protein>
<dbReference type="AlphaFoldDB" id="A0A7C8UJI0"/>
<comment type="caution">
    <text evidence="1">The sequence shown here is derived from an EMBL/GenBank/DDBJ whole genome shotgun (WGS) entry which is preliminary data.</text>
</comment>
<dbReference type="InterPro" id="IPR015943">
    <property type="entry name" value="WD40/YVTN_repeat-like_dom_sf"/>
</dbReference>
<evidence type="ECO:0008006" key="3">
    <source>
        <dbReference type="Google" id="ProtNLM"/>
    </source>
</evidence>
<dbReference type="PANTHER" id="PTHR19879">
    <property type="entry name" value="TRANSCRIPTION INITIATION FACTOR TFIID"/>
    <property type="match status" value="1"/>
</dbReference>
<proteinExistence type="predicted"/>
<gene>
    <name evidence="1" type="ORF">TWF106_008629</name>
</gene>
<organism evidence="1 2">
    <name type="scientific">Orbilia oligospora</name>
    <name type="common">Nematode-trapping fungus</name>
    <name type="synonym">Arthrobotrys oligospora</name>
    <dbReference type="NCBI Taxonomy" id="2813651"/>
    <lineage>
        <taxon>Eukaryota</taxon>
        <taxon>Fungi</taxon>
        <taxon>Dikarya</taxon>
        <taxon>Ascomycota</taxon>
        <taxon>Pezizomycotina</taxon>
        <taxon>Orbiliomycetes</taxon>
        <taxon>Orbiliales</taxon>
        <taxon>Orbiliaceae</taxon>
        <taxon>Orbilia</taxon>
    </lineage>
</organism>
<dbReference type="PANTHER" id="PTHR19879:SF9">
    <property type="entry name" value="TRANSCRIPTION INITIATION FACTOR TFIID SUBUNIT 5"/>
    <property type="match status" value="1"/>
</dbReference>
<dbReference type="InterPro" id="IPR011047">
    <property type="entry name" value="Quinoprotein_ADH-like_sf"/>
</dbReference>
<dbReference type="Gene3D" id="2.130.10.10">
    <property type="entry name" value="YVTN repeat-like/Quinoprotein amine dehydrogenase"/>
    <property type="match status" value="2"/>
</dbReference>
<dbReference type="EMBL" id="WIWS01000052">
    <property type="protein sequence ID" value="KAF3215944.1"/>
    <property type="molecule type" value="Genomic_DNA"/>
</dbReference>
<dbReference type="Proteomes" id="UP000472727">
    <property type="component" value="Unassembled WGS sequence"/>
</dbReference>
<dbReference type="SUPFAM" id="SSF50998">
    <property type="entry name" value="Quinoprotein alcohol dehydrogenase-like"/>
    <property type="match status" value="1"/>
</dbReference>
<accession>A0A7C8UJI0</accession>
<evidence type="ECO:0000313" key="2">
    <source>
        <dbReference type="Proteomes" id="UP000472727"/>
    </source>
</evidence>
<evidence type="ECO:0000313" key="1">
    <source>
        <dbReference type="EMBL" id="KAF3215944.1"/>
    </source>
</evidence>
<sequence>MPLVGTKLSGGYGCPLACLSQDGEMIAIRISHRYAEVVSTATGALLQTLELPNKVGRTCAMSFLPDGQLVALALPDRSNKPAIFTNLNTGLEIWSIPLDLRRYRWRSASISPDGKLLVVTFTFTSYAKGSLMLSRRVQEIRVYESAAEREIRRLKQVSGIGVILGQALSSDNKLMASITDEGSVMLHDFETGKLLRNLGAVGSYEGNRGCPEFQIADHSIDSSFEQPDPEKDHDMCLESSMDSKENWAVRISRDGKRVAATTGDVVKVWDSDTGLFLETITGQWNDIWDILFAPDGGLVVIGPDTTIKVLESATGKLLFSTQIDTGFAFGSRWDRAEAKAAISPSNTLLAIAEPHSLYTYNLWNYRNNGIYREEIYK</sequence>